<dbReference type="AlphaFoldDB" id="A0A1A8XTB3"/>
<dbReference type="InterPro" id="IPR051416">
    <property type="entry name" value="phD-YefM_TA_antitoxins"/>
</dbReference>
<accession>A0A1A8XTB3</accession>
<comment type="similarity">
    <text evidence="1 2">Belongs to the phD/YefM antitoxin family.</text>
</comment>
<gene>
    <name evidence="3" type="ORF">ACCAA_560011</name>
</gene>
<protein>
    <recommendedName>
        <fullName evidence="2">Antitoxin</fullName>
    </recommendedName>
</protein>
<dbReference type="STRING" id="1860102.ACCAA_560011"/>
<organism evidence="3 4">
    <name type="scientific">Candidatus Accumulibacter aalborgensis</name>
    <dbReference type="NCBI Taxonomy" id="1860102"/>
    <lineage>
        <taxon>Bacteria</taxon>
        <taxon>Pseudomonadati</taxon>
        <taxon>Pseudomonadota</taxon>
        <taxon>Betaproteobacteria</taxon>
        <taxon>Candidatus Accumulibacter</taxon>
    </lineage>
</organism>
<dbReference type="Proteomes" id="UP000199169">
    <property type="component" value="Unassembled WGS sequence"/>
</dbReference>
<dbReference type="SUPFAM" id="SSF143120">
    <property type="entry name" value="YefM-like"/>
    <property type="match status" value="1"/>
</dbReference>
<evidence type="ECO:0000256" key="1">
    <source>
        <dbReference type="ARBA" id="ARBA00009981"/>
    </source>
</evidence>
<dbReference type="InterPro" id="IPR006442">
    <property type="entry name" value="Antitoxin_Phd/YefM"/>
</dbReference>
<evidence type="ECO:0000313" key="4">
    <source>
        <dbReference type="Proteomes" id="UP000199169"/>
    </source>
</evidence>
<evidence type="ECO:0000256" key="2">
    <source>
        <dbReference type="RuleBase" id="RU362080"/>
    </source>
</evidence>
<dbReference type="NCBIfam" id="TIGR01552">
    <property type="entry name" value="phd_fam"/>
    <property type="match status" value="1"/>
</dbReference>
<dbReference type="RefSeq" id="WP_186408187.1">
    <property type="nucleotide sequence ID" value="NZ_FLQX01000134.1"/>
</dbReference>
<name>A0A1A8XTB3_9PROT</name>
<sequence length="80" mass="8806">MQSVNVHEAKTHLSKLLEQVQKGEEIVIARAGMPIARLIAYQPGVRKIAPPGAMAGEIWIGEDFDHPLDEQFDCLQQSGP</sequence>
<comment type="function">
    <text evidence="2">Antitoxin component of a type II toxin-antitoxin (TA) system.</text>
</comment>
<proteinExistence type="inferred from homology"/>
<reference evidence="3 4" key="1">
    <citation type="submission" date="2016-06" db="EMBL/GenBank/DDBJ databases">
        <authorList>
            <person name="Kjaerup R.B."/>
            <person name="Dalgaard T.S."/>
            <person name="Juul-Madsen H.R."/>
        </authorList>
    </citation>
    <scope>NUCLEOTIDE SEQUENCE [LARGE SCALE GENOMIC DNA]</scope>
    <source>
        <strain evidence="3">3</strain>
    </source>
</reference>
<dbReference type="PANTHER" id="PTHR35377">
    <property type="entry name" value="ANTITOXIN VAPB49-RELATED-RELATED"/>
    <property type="match status" value="1"/>
</dbReference>
<dbReference type="Gene3D" id="3.40.1620.10">
    <property type="entry name" value="YefM-like domain"/>
    <property type="match status" value="1"/>
</dbReference>
<dbReference type="Pfam" id="PF02604">
    <property type="entry name" value="PhdYeFM_antitox"/>
    <property type="match status" value="1"/>
</dbReference>
<evidence type="ECO:0000313" key="3">
    <source>
        <dbReference type="EMBL" id="SBT08305.1"/>
    </source>
</evidence>
<dbReference type="InterPro" id="IPR036165">
    <property type="entry name" value="YefM-like_sf"/>
</dbReference>
<dbReference type="EMBL" id="FLQX01000134">
    <property type="protein sequence ID" value="SBT08305.1"/>
    <property type="molecule type" value="Genomic_DNA"/>
</dbReference>
<keyword evidence="4" id="KW-1185">Reference proteome</keyword>